<evidence type="ECO:0000256" key="1">
    <source>
        <dbReference type="ARBA" id="ARBA00023125"/>
    </source>
</evidence>
<dbReference type="Pfam" id="PF13560">
    <property type="entry name" value="HTH_31"/>
    <property type="match status" value="1"/>
</dbReference>
<sequence>MAIPAYIETGEVRGAKSRSPRRTLRLQLPGAKATGDDLMVQVHNISASGLLIESEVALAIGERIEIDLPHAGPTGARIIWNSAHIYGCQFDTAITSATLSAAQLRSIVGPDARVSPRPRSAESFGTRLQRLRMARGLTQSQMAKQLAVSEPSISAWEQGKARPKPGRMEALAALLGTDVSELLGLEEGECLGDVIARAKKDIARAAKLSPENIKVVIEV</sequence>
<dbReference type="PANTHER" id="PTHR46558:SF4">
    <property type="entry name" value="DNA-BIDING PHAGE PROTEIN"/>
    <property type="match status" value="1"/>
</dbReference>
<dbReference type="Proteomes" id="UP000190044">
    <property type="component" value="Unassembled WGS sequence"/>
</dbReference>
<dbReference type="AlphaFoldDB" id="A0A1T5DG67"/>
<protein>
    <submittedName>
        <fullName evidence="3">DNA-binding transcriptional regulator, XRE-family HTH domain</fullName>
    </submittedName>
</protein>
<dbReference type="InterPro" id="IPR001387">
    <property type="entry name" value="Cro/C1-type_HTH"/>
</dbReference>
<evidence type="ECO:0000313" key="4">
    <source>
        <dbReference type="Proteomes" id="UP000190044"/>
    </source>
</evidence>
<dbReference type="RefSeq" id="WP_079639042.1">
    <property type="nucleotide sequence ID" value="NZ_FUYP01000014.1"/>
</dbReference>
<dbReference type="PANTHER" id="PTHR46558">
    <property type="entry name" value="TRACRIPTIONAL REGULATORY PROTEIN-RELATED-RELATED"/>
    <property type="match status" value="1"/>
</dbReference>
<evidence type="ECO:0000259" key="2">
    <source>
        <dbReference type="PROSITE" id="PS50943"/>
    </source>
</evidence>
<dbReference type="GO" id="GO:0003677">
    <property type="term" value="F:DNA binding"/>
    <property type="evidence" value="ECO:0007669"/>
    <property type="project" value="UniProtKB-KW"/>
</dbReference>
<dbReference type="EMBL" id="FUYP01000014">
    <property type="protein sequence ID" value="SKB70702.1"/>
    <property type="molecule type" value="Genomic_DNA"/>
</dbReference>
<dbReference type="Gene3D" id="1.10.260.40">
    <property type="entry name" value="lambda repressor-like DNA-binding domains"/>
    <property type="match status" value="1"/>
</dbReference>
<name>A0A1T5DG67_9SPHN</name>
<dbReference type="GO" id="GO:0035438">
    <property type="term" value="F:cyclic-di-GMP binding"/>
    <property type="evidence" value="ECO:0007669"/>
    <property type="project" value="InterPro"/>
</dbReference>
<keyword evidence="4" id="KW-1185">Reference proteome</keyword>
<dbReference type="InterPro" id="IPR010982">
    <property type="entry name" value="Lambda_DNA-bd_dom_sf"/>
</dbReference>
<dbReference type="OrthoDB" id="9795572at2"/>
<organism evidence="3 4">
    <name type="scientific">Sphingopyxis flava</name>
    <dbReference type="NCBI Taxonomy" id="1507287"/>
    <lineage>
        <taxon>Bacteria</taxon>
        <taxon>Pseudomonadati</taxon>
        <taxon>Pseudomonadota</taxon>
        <taxon>Alphaproteobacteria</taxon>
        <taxon>Sphingomonadales</taxon>
        <taxon>Sphingomonadaceae</taxon>
        <taxon>Sphingopyxis</taxon>
    </lineage>
</organism>
<dbReference type="InterPro" id="IPR009875">
    <property type="entry name" value="PilZ_domain"/>
</dbReference>
<gene>
    <name evidence="3" type="ORF">SAMN06295937_101470</name>
</gene>
<dbReference type="PROSITE" id="PS50943">
    <property type="entry name" value="HTH_CROC1"/>
    <property type="match status" value="1"/>
</dbReference>
<dbReference type="Pfam" id="PF07238">
    <property type="entry name" value="PilZ"/>
    <property type="match status" value="1"/>
</dbReference>
<reference evidence="4" key="1">
    <citation type="submission" date="2017-02" db="EMBL/GenBank/DDBJ databases">
        <authorList>
            <person name="Varghese N."/>
            <person name="Submissions S."/>
        </authorList>
    </citation>
    <scope>NUCLEOTIDE SEQUENCE [LARGE SCALE GENOMIC DNA]</scope>
    <source>
        <strain evidence="4">R11H</strain>
    </source>
</reference>
<proteinExistence type="predicted"/>
<evidence type="ECO:0000313" key="3">
    <source>
        <dbReference type="EMBL" id="SKB70702.1"/>
    </source>
</evidence>
<dbReference type="SMART" id="SM00530">
    <property type="entry name" value="HTH_XRE"/>
    <property type="match status" value="1"/>
</dbReference>
<feature type="domain" description="HTH cro/C1-type" evidence="2">
    <location>
        <begin position="128"/>
        <end position="182"/>
    </location>
</feature>
<accession>A0A1T5DG67</accession>
<dbReference type="SUPFAM" id="SSF141371">
    <property type="entry name" value="PilZ domain-like"/>
    <property type="match status" value="1"/>
</dbReference>
<keyword evidence="1 3" id="KW-0238">DNA-binding</keyword>
<dbReference type="CDD" id="cd00093">
    <property type="entry name" value="HTH_XRE"/>
    <property type="match status" value="1"/>
</dbReference>
<dbReference type="SUPFAM" id="SSF47413">
    <property type="entry name" value="lambda repressor-like DNA-binding domains"/>
    <property type="match status" value="1"/>
</dbReference>